<comment type="subunit">
    <text evidence="9">The system is composed of three essential subunits: KdpA, KdpB and KdpC.</text>
</comment>
<keyword evidence="1 9" id="KW-0813">Transport</keyword>
<feature type="transmembrane region" description="Helical" evidence="9">
    <location>
        <begin position="129"/>
        <end position="151"/>
    </location>
</feature>
<comment type="function">
    <text evidence="9">Part of the high-affinity ATP-driven potassium transport (or Kdp) system, which catalyzes the hydrolysis of ATP coupled with the electrogenic transport of potassium into the cytoplasm. This subunit binds the extracellular potassium ions and delivers the ions to the membrane domain of KdpB through an intramembrane tunnel.</text>
</comment>
<dbReference type="RefSeq" id="WP_212527520.1">
    <property type="nucleotide sequence ID" value="NZ_JAGSOG010000020.1"/>
</dbReference>
<evidence type="ECO:0000256" key="9">
    <source>
        <dbReference type="HAMAP-Rule" id="MF_00275"/>
    </source>
</evidence>
<evidence type="ECO:0000256" key="7">
    <source>
        <dbReference type="ARBA" id="ARBA00023065"/>
    </source>
</evidence>
<dbReference type="GO" id="GO:0005886">
    <property type="term" value="C:plasma membrane"/>
    <property type="evidence" value="ECO:0007669"/>
    <property type="project" value="UniProtKB-SubCell"/>
</dbReference>
<gene>
    <name evidence="9 10" type="primary">kdpA</name>
    <name evidence="10" type="ORF">KDL01_06980</name>
</gene>
<feature type="transmembrane region" description="Helical" evidence="9">
    <location>
        <begin position="61"/>
        <end position="81"/>
    </location>
</feature>
<dbReference type="HAMAP" id="MF_00275">
    <property type="entry name" value="KdpA"/>
    <property type="match status" value="1"/>
</dbReference>
<comment type="subcellular location">
    <subcellularLocation>
        <location evidence="9">Cell membrane</location>
        <topology evidence="9">Multi-pass membrane protein</topology>
    </subcellularLocation>
</comment>
<keyword evidence="5 9" id="KW-0630">Potassium</keyword>
<dbReference type="PANTHER" id="PTHR30607">
    <property type="entry name" value="POTASSIUM-TRANSPORTING ATPASE A CHAIN"/>
    <property type="match status" value="1"/>
</dbReference>
<evidence type="ECO:0000256" key="4">
    <source>
        <dbReference type="ARBA" id="ARBA00022692"/>
    </source>
</evidence>
<sequence length="554" mass="58651">MSVATSGWLQAGLLVLALAVTYRPLGDYMAHILTSAKHWRVEKGLYKLMGVDPEADQTWPVYIRSVLAISVVGILLLYVILRVQDHLMMSLGMPAMQADLAYNTASSFVTNTNWQNYVGESALGYTAQFLGLAVQNFVSAAVGIAVVATLIRGFVRTRTDRVGNFWVDLTRLILRLMLPFSVVFGIILIATGVPQELSNHLTSVTTLTGGSGNLYTGATASQEAIKELGTNGGGIFNANSAHPFENPNGFTNWLEIYLLLCIGFSLPRTFGKMVGSHKQGYVIAAVMGFIWAGSAATMTFMEERHWGSAMAVAGSSMNGKEVRFGVPASALFASSTTLTSTGAVNSMHDSYSALGGGTAIFDMMLGEIAPGGTGSGLYGMLVLAIVTVFVAGLMVGRTPEYLGKKIRPAEMKYAALYILATPSVALIFTGIAMATTTARNSMNNSGPHGFSEVLYAFTSMANNNGSAFAGLSGNTDFWNTMGGLAMTLGRFLPMVFVLALAGSLAKQRHTPASVGTLKTHTPLFAGLLTGVIFIVVGLTYFPALALGPLAEGLK</sequence>
<dbReference type="PANTHER" id="PTHR30607:SF2">
    <property type="entry name" value="POTASSIUM-TRANSPORTING ATPASE POTASSIUM-BINDING SUBUNIT"/>
    <property type="match status" value="1"/>
</dbReference>
<dbReference type="AlphaFoldDB" id="A0A941ESF1"/>
<organism evidence="10 11">
    <name type="scientific">Actinospica durhamensis</name>
    <dbReference type="NCBI Taxonomy" id="1508375"/>
    <lineage>
        <taxon>Bacteria</taxon>
        <taxon>Bacillati</taxon>
        <taxon>Actinomycetota</taxon>
        <taxon>Actinomycetes</taxon>
        <taxon>Catenulisporales</taxon>
        <taxon>Actinospicaceae</taxon>
        <taxon>Actinospica</taxon>
    </lineage>
</organism>
<dbReference type="GO" id="GO:0008556">
    <property type="term" value="F:P-type potassium transmembrane transporter activity"/>
    <property type="evidence" value="ECO:0007669"/>
    <property type="project" value="InterPro"/>
</dbReference>
<dbReference type="Proteomes" id="UP000675781">
    <property type="component" value="Unassembled WGS sequence"/>
</dbReference>
<evidence type="ECO:0000256" key="5">
    <source>
        <dbReference type="ARBA" id="ARBA00022958"/>
    </source>
</evidence>
<dbReference type="Pfam" id="PF03814">
    <property type="entry name" value="KdpA"/>
    <property type="match status" value="1"/>
</dbReference>
<evidence type="ECO:0000256" key="2">
    <source>
        <dbReference type="ARBA" id="ARBA00022475"/>
    </source>
</evidence>
<comment type="caution">
    <text evidence="10">The sequence shown here is derived from an EMBL/GenBank/DDBJ whole genome shotgun (WGS) entry which is preliminary data.</text>
</comment>
<feature type="transmembrane region" description="Helical" evidence="9">
    <location>
        <begin position="481"/>
        <end position="502"/>
    </location>
</feature>
<evidence type="ECO:0000256" key="6">
    <source>
        <dbReference type="ARBA" id="ARBA00022989"/>
    </source>
</evidence>
<keyword evidence="2 9" id="KW-1003">Cell membrane</keyword>
<keyword evidence="8 9" id="KW-0472">Membrane</keyword>
<dbReference type="InterPro" id="IPR004623">
    <property type="entry name" value="KdpA"/>
</dbReference>
<dbReference type="NCBIfam" id="TIGR00680">
    <property type="entry name" value="kdpA"/>
    <property type="match status" value="1"/>
</dbReference>
<dbReference type="EMBL" id="JAGSOG010000020">
    <property type="protein sequence ID" value="MBR7832999.1"/>
    <property type="molecule type" value="Genomic_DNA"/>
</dbReference>
<evidence type="ECO:0000313" key="11">
    <source>
        <dbReference type="Proteomes" id="UP000675781"/>
    </source>
</evidence>
<protein>
    <recommendedName>
        <fullName evidence="9">Potassium-transporting ATPase potassium-binding subunit</fullName>
    </recommendedName>
    <alternativeName>
        <fullName evidence="9">ATP phosphohydrolase [potassium-transporting] A chain</fullName>
    </alternativeName>
    <alternativeName>
        <fullName evidence="9">Potassium-binding and translocating subunit A</fullName>
    </alternativeName>
    <alternativeName>
        <fullName evidence="9">Potassium-translocating ATPase A chain</fullName>
    </alternativeName>
</protein>
<proteinExistence type="inferred from homology"/>
<comment type="caution">
    <text evidence="9">Lacks conserved residue(s) required for the propagation of feature annotation.</text>
</comment>
<reference evidence="10" key="1">
    <citation type="submission" date="2021-04" db="EMBL/GenBank/DDBJ databases">
        <title>Genome based classification of Actinospica acidithermotolerans sp. nov., an actinobacterium isolated from an Indonesian hot spring.</title>
        <authorList>
            <person name="Kusuma A.B."/>
            <person name="Putra K.E."/>
            <person name="Nafisah S."/>
            <person name="Loh J."/>
            <person name="Nouioui I."/>
            <person name="Goodfellow M."/>
        </authorList>
    </citation>
    <scope>NUCLEOTIDE SEQUENCE</scope>
    <source>
        <strain evidence="10">CSCA 57</strain>
    </source>
</reference>
<evidence type="ECO:0000256" key="8">
    <source>
        <dbReference type="ARBA" id="ARBA00023136"/>
    </source>
</evidence>
<comment type="similarity">
    <text evidence="9">Belongs to the KdpA family.</text>
</comment>
<dbReference type="GO" id="GO:0030955">
    <property type="term" value="F:potassium ion binding"/>
    <property type="evidence" value="ECO:0007669"/>
    <property type="project" value="UniProtKB-UniRule"/>
</dbReference>
<feature type="transmembrane region" description="Helical" evidence="9">
    <location>
        <begin position="523"/>
        <end position="545"/>
    </location>
</feature>
<accession>A0A941ESF1</accession>
<feature type="transmembrane region" description="Helical" evidence="9">
    <location>
        <begin position="377"/>
        <end position="395"/>
    </location>
</feature>
<feature type="transmembrane region" description="Helical" evidence="9">
    <location>
        <begin position="172"/>
        <end position="193"/>
    </location>
</feature>
<evidence type="ECO:0000256" key="3">
    <source>
        <dbReference type="ARBA" id="ARBA00022538"/>
    </source>
</evidence>
<feature type="transmembrane region" description="Helical" evidence="9">
    <location>
        <begin position="250"/>
        <end position="269"/>
    </location>
</feature>
<name>A0A941ESF1_9ACTN</name>
<evidence type="ECO:0000256" key="1">
    <source>
        <dbReference type="ARBA" id="ARBA00022448"/>
    </source>
</evidence>
<feature type="transmembrane region" description="Helical" evidence="9">
    <location>
        <begin position="281"/>
        <end position="301"/>
    </location>
</feature>
<keyword evidence="6 9" id="KW-1133">Transmembrane helix</keyword>
<keyword evidence="11" id="KW-1185">Reference proteome</keyword>
<dbReference type="PIRSF" id="PIRSF001294">
    <property type="entry name" value="K_ATPaseA"/>
    <property type="match status" value="1"/>
</dbReference>
<keyword evidence="7 9" id="KW-0406">Ion transport</keyword>
<keyword evidence="4 9" id="KW-0812">Transmembrane</keyword>
<keyword evidence="3 9" id="KW-0633">Potassium transport</keyword>
<evidence type="ECO:0000313" key="10">
    <source>
        <dbReference type="EMBL" id="MBR7832999.1"/>
    </source>
</evidence>
<feature type="transmembrane region" description="Helical" evidence="9">
    <location>
        <begin position="416"/>
        <end position="435"/>
    </location>
</feature>